<dbReference type="PROSITE" id="PS51352">
    <property type="entry name" value="THIOREDOXIN_2"/>
    <property type="match status" value="1"/>
</dbReference>
<keyword evidence="5" id="KW-1185">Reference proteome</keyword>
<comment type="caution">
    <text evidence="4">The sequence shown here is derived from an EMBL/GenBank/DDBJ whole genome shotgun (WGS) entry which is preliminary data.</text>
</comment>
<dbReference type="Pfam" id="PF13462">
    <property type="entry name" value="Thioredoxin_4"/>
    <property type="match status" value="1"/>
</dbReference>
<proteinExistence type="predicted"/>
<evidence type="ECO:0000259" key="3">
    <source>
        <dbReference type="PROSITE" id="PS51352"/>
    </source>
</evidence>
<dbReference type="InterPro" id="IPR036249">
    <property type="entry name" value="Thioredoxin-like_sf"/>
</dbReference>
<evidence type="ECO:0000313" key="4">
    <source>
        <dbReference type="EMBL" id="MDQ2066392.1"/>
    </source>
</evidence>
<comment type="function">
    <text evidence="1">May be required for disulfide bond formation in some proteins.</text>
</comment>
<sequence>MNRRALIALAAAMAASPALGQEAAPEAAALPEVKDFSIGNPDAAVKIVEYASLTCPHCASFSEQTFKPLKAEFIDTGKVHFTLREVYFDRYGLWAAMMARCGGDLKYFPVVETLFASQSDWAASDDPTAAVAKIRKIGLTAGMTNEQLDACMQDAAMADAMVKRFEANMEADAVTGTPTLFINGERHGNMNYTDLKAIIDAKLAG</sequence>
<dbReference type="InterPro" id="IPR012336">
    <property type="entry name" value="Thioredoxin-like_fold"/>
</dbReference>
<feature type="chain" id="PRO_5045528009" evidence="2">
    <location>
        <begin position="21"/>
        <end position="205"/>
    </location>
</feature>
<feature type="domain" description="Thioredoxin" evidence="3">
    <location>
        <begin position="18"/>
        <end position="204"/>
    </location>
</feature>
<dbReference type="Gene3D" id="3.40.30.10">
    <property type="entry name" value="Glutaredoxin"/>
    <property type="match status" value="1"/>
</dbReference>
<protein>
    <submittedName>
        <fullName evidence="4">DsbA family protein</fullName>
    </submittedName>
</protein>
<gene>
    <name evidence="4" type="ORF">Q9295_08410</name>
</gene>
<dbReference type="SUPFAM" id="SSF52833">
    <property type="entry name" value="Thioredoxin-like"/>
    <property type="match status" value="1"/>
</dbReference>
<keyword evidence="2" id="KW-0732">Signal</keyword>
<dbReference type="PROSITE" id="PS51318">
    <property type="entry name" value="TAT"/>
    <property type="match status" value="1"/>
</dbReference>
<dbReference type="Proteomes" id="UP001239680">
    <property type="component" value="Unassembled WGS sequence"/>
</dbReference>
<organism evidence="4 5">
    <name type="scientific">Pseudogemmobacter lacusdianii</name>
    <dbReference type="NCBI Taxonomy" id="3069608"/>
    <lineage>
        <taxon>Bacteria</taxon>
        <taxon>Pseudomonadati</taxon>
        <taxon>Pseudomonadota</taxon>
        <taxon>Alphaproteobacteria</taxon>
        <taxon>Rhodobacterales</taxon>
        <taxon>Paracoccaceae</taxon>
        <taxon>Pseudogemmobacter</taxon>
    </lineage>
</organism>
<dbReference type="InterPro" id="IPR006311">
    <property type="entry name" value="TAT_signal"/>
</dbReference>
<feature type="signal peptide" evidence="2">
    <location>
        <begin position="1"/>
        <end position="20"/>
    </location>
</feature>
<evidence type="ECO:0000256" key="1">
    <source>
        <dbReference type="ARBA" id="ARBA00003565"/>
    </source>
</evidence>
<reference evidence="4 5" key="1">
    <citation type="submission" date="2023-08" db="EMBL/GenBank/DDBJ databases">
        <title>Characterization of two Paracoccaceae strains isolated from Phycosphere and proposal of Xinfangfangia lacusdiani sp. nov.</title>
        <authorList>
            <person name="Deng Y."/>
            <person name="Zhang Y.Q."/>
        </authorList>
    </citation>
    <scope>NUCLEOTIDE SEQUENCE [LARGE SCALE GENOMIC DNA]</scope>
    <source>
        <strain evidence="4 5">CPCC 101601</strain>
    </source>
</reference>
<dbReference type="InterPro" id="IPR013766">
    <property type="entry name" value="Thioredoxin_domain"/>
</dbReference>
<evidence type="ECO:0000256" key="2">
    <source>
        <dbReference type="SAM" id="SignalP"/>
    </source>
</evidence>
<evidence type="ECO:0000313" key="5">
    <source>
        <dbReference type="Proteomes" id="UP001239680"/>
    </source>
</evidence>
<accession>A0ABU0VXD4</accession>
<dbReference type="EMBL" id="JAVDBT010000006">
    <property type="protein sequence ID" value="MDQ2066392.1"/>
    <property type="molecule type" value="Genomic_DNA"/>
</dbReference>
<dbReference type="RefSeq" id="WP_306680088.1">
    <property type="nucleotide sequence ID" value="NZ_JAVDBT010000006.1"/>
</dbReference>
<name>A0ABU0VXD4_9RHOB</name>